<proteinExistence type="predicted"/>
<dbReference type="InParanoid" id="F0YCS6"/>
<dbReference type="Proteomes" id="UP000002729">
    <property type="component" value="Unassembled WGS sequence"/>
</dbReference>
<protein>
    <submittedName>
        <fullName evidence="3">Uncharacterized protein</fullName>
    </submittedName>
</protein>
<keyword evidence="4" id="KW-1185">Reference proteome</keyword>
<evidence type="ECO:0000256" key="2">
    <source>
        <dbReference type="SAM" id="SignalP"/>
    </source>
</evidence>
<dbReference type="RefSeq" id="XP_009038358.1">
    <property type="nucleotide sequence ID" value="XM_009040110.1"/>
</dbReference>
<organism evidence="4">
    <name type="scientific">Aureococcus anophagefferens</name>
    <name type="common">Harmful bloom alga</name>
    <dbReference type="NCBI Taxonomy" id="44056"/>
    <lineage>
        <taxon>Eukaryota</taxon>
        <taxon>Sar</taxon>
        <taxon>Stramenopiles</taxon>
        <taxon>Ochrophyta</taxon>
        <taxon>Pelagophyceae</taxon>
        <taxon>Pelagomonadales</taxon>
        <taxon>Pelagomonadaceae</taxon>
        <taxon>Aureococcus</taxon>
    </lineage>
</organism>
<dbReference type="EMBL" id="GL833132">
    <property type="protein sequence ID" value="EGB07129.1"/>
    <property type="molecule type" value="Genomic_DNA"/>
</dbReference>
<feature type="region of interest" description="Disordered" evidence="1">
    <location>
        <begin position="132"/>
        <end position="151"/>
    </location>
</feature>
<evidence type="ECO:0000313" key="3">
    <source>
        <dbReference type="EMBL" id="EGB07129.1"/>
    </source>
</evidence>
<feature type="signal peptide" evidence="2">
    <location>
        <begin position="1"/>
        <end position="25"/>
    </location>
</feature>
<keyword evidence="2" id="KW-0732">Signal</keyword>
<accession>F0YCS6</accession>
<dbReference type="AlphaFoldDB" id="F0YCS6"/>
<evidence type="ECO:0000256" key="1">
    <source>
        <dbReference type="SAM" id="MobiDB-lite"/>
    </source>
</evidence>
<name>F0YCS6_AURAN</name>
<evidence type="ECO:0000313" key="4">
    <source>
        <dbReference type="Proteomes" id="UP000002729"/>
    </source>
</evidence>
<sequence>MKLSAALLVAPVAAFAPRAAPKASAVVVHNNGQMGNVDDSYPAFLPGGLGTAGPMPEDSLDGSSIFDGPMGWDREAYSTVFVDPSQLDAAFTSANGAALDAKLEPYSEGDQKKLLDKFGDLELLNMDAKKIDAFINPPPPKKKAAKKEPKE</sequence>
<dbReference type="KEGG" id="aaf:AURANDRAFT_65126"/>
<gene>
    <name evidence="3" type="ORF">AURANDRAFT_65126</name>
</gene>
<reference evidence="3 4" key="1">
    <citation type="journal article" date="2011" name="Proc. Natl. Acad. Sci. U.S.A.">
        <title>Niche of harmful alga Aureococcus anophagefferens revealed through ecogenomics.</title>
        <authorList>
            <person name="Gobler C.J."/>
            <person name="Berry D.L."/>
            <person name="Dyhrman S.T."/>
            <person name="Wilhelm S.W."/>
            <person name="Salamov A."/>
            <person name="Lobanov A.V."/>
            <person name="Zhang Y."/>
            <person name="Collier J.L."/>
            <person name="Wurch L.L."/>
            <person name="Kustka A.B."/>
            <person name="Dill B.D."/>
            <person name="Shah M."/>
            <person name="VerBerkmoes N.C."/>
            <person name="Kuo A."/>
            <person name="Terry A."/>
            <person name="Pangilinan J."/>
            <person name="Lindquist E.A."/>
            <person name="Lucas S."/>
            <person name="Paulsen I.T."/>
            <person name="Hattenrath-Lehmann T.K."/>
            <person name="Talmage S.C."/>
            <person name="Walker E.A."/>
            <person name="Koch F."/>
            <person name="Burson A.M."/>
            <person name="Marcoval M.A."/>
            <person name="Tang Y.Z."/>
            <person name="Lecleir G.R."/>
            <person name="Coyne K.J."/>
            <person name="Berg G.M."/>
            <person name="Bertrand E.M."/>
            <person name="Saito M.A."/>
            <person name="Gladyshev V.N."/>
            <person name="Grigoriev I.V."/>
        </authorList>
    </citation>
    <scope>NUCLEOTIDE SEQUENCE [LARGE SCALE GENOMIC DNA]</scope>
    <source>
        <strain evidence="4">CCMP 1984</strain>
    </source>
</reference>
<dbReference type="GeneID" id="20225174"/>
<feature type="chain" id="PRO_5030168595" evidence="2">
    <location>
        <begin position="26"/>
        <end position="151"/>
    </location>
</feature>